<dbReference type="EMBL" id="SMOL01000768">
    <property type="protein sequence ID" value="KAB2597120.1"/>
    <property type="molecule type" value="Genomic_DNA"/>
</dbReference>
<accession>A0A5N5F7Q5</accession>
<dbReference type="AlphaFoldDB" id="A0A5N5F7Q5"/>
<gene>
    <name evidence="4" type="ORF">D8674_000040</name>
</gene>
<comment type="caution">
    <text evidence="4">The sequence shown here is derived from an EMBL/GenBank/DDBJ whole genome shotgun (WGS) entry which is preliminary data.</text>
</comment>
<dbReference type="Proteomes" id="UP000327157">
    <property type="component" value="Chromosome 1"/>
</dbReference>
<dbReference type="OrthoDB" id="1158383at2759"/>
<reference evidence="4 5" key="3">
    <citation type="submission" date="2019-11" db="EMBL/GenBank/DDBJ databases">
        <title>A de novo genome assembly of a pear dwarfing rootstock.</title>
        <authorList>
            <person name="Wang F."/>
            <person name="Wang J."/>
            <person name="Li S."/>
            <person name="Zhang Y."/>
            <person name="Fang M."/>
            <person name="Ma L."/>
            <person name="Zhao Y."/>
            <person name="Jiang S."/>
        </authorList>
    </citation>
    <scope>NUCLEOTIDE SEQUENCE [LARGE SCALE GENOMIC DNA]</scope>
    <source>
        <strain evidence="4">S2</strain>
        <tissue evidence="4">Leaf</tissue>
    </source>
</reference>
<feature type="region of interest" description="Disordered" evidence="2">
    <location>
        <begin position="1"/>
        <end position="66"/>
    </location>
</feature>
<feature type="region of interest" description="Disordered" evidence="2">
    <location>
        <begin position="237"/>
        <end position="264"/>
    </location>
</feature>
<feature type="domain" description="CCHC-type" evidence="3">
    <location>
        <begin position="207"/>
        <end position="220"/>
    </location>
</feature>
<dbReference type="GO" id="GO:0008270">
    <property type="term" value="F:zinc ion binding"/>
    <property type="evidence" value="ECO:0007669"/>
    <property type="project" value="UniProtKB-KW"/>
</dbReference>
<evidence type="ECO:0000313" key="5">
    <source>
        <dbReference type="Proteomes" id="UP000327157"/>
    </source>
</evidence>
<reference evidence="5" key="2">
    <citation type="submission" date="2019-10" db="EMBL/GenBank/DDBJ databases">
        <title>A de novo genome assembly of a pear dwarfing rootstock.</title>
        <authorList>
            <person name="Wang F."/>
            <person name="Wang J."/>
            <person name="Li S."/>
            <person name="Zhang Y."/>
            <person name="Fang M."/>
            <person name="Ma L."/>
            <person name="Zhao Y."/>
            <person name="Jiang S."/>
        </authorList>
    </citation>
    <scope>NUCLEOTIDE SEQUENCE [LARGE SCALE GENOMIC DNA]</scope>
</reference>
<evidence type="ECO:0000313" key="4">
    <source>
        <dbReference type="EMBL" id="KAB2597120.1"/>
    </source>
</evidence>
<keyword evidence="1" id="KW-0862">Zinc</keyword>
<dbReference type="SUPFAM" id="SSF57756">
    <property type="entry name" value="Retrovirus zinc finger-like domains"/>
    <property type="match status" value="1"/>
</dbReference>
<organism evidence="4 5">
    <name type="scientific">Pyrus ussuriensis x Pyrus communis</name>
    <dbReference type="NCBI Taxonomy" id="2448454"/>
    <lineage>
        <taxon>Eukaryota</taxon>
        <taxon>Viridiplantae</taxon>
        <taxon>Streptophyta</taxon>
        <taxon>Embryophyta</taxon>
        <taxon>Tracheophyta</taxon>
        <taxon>Spermatophyta</taxon>
        <taxon>Magnoliopsida</taxon>
        <taxon>eudicotyledons</taxon>
        <taxon>Gunneridae</taxon>
        <taxon>Pentapetalae</taxon>
        <taxon>rosids</taxon>
        <taxon>fabids</taxon>
        <taxon>Rosales</taxon>
        <taxon>Rosaceae</taxon>
        <taxon>Amygdaloideae</taxon>
        <taxon>Maleae</taxon>
        <taxon>Pyrus</taxon>
    </lineage>
</organism>
<dbReference type="GO" id="GO:0003676">
    <property type="term" value="F:nucleic acid binding"/>
    <property type="evidence" value="ECO:0007669"/>
    <property type="project" value="InterPro"/>
</dbReference>
<dbReference type="InterPro" id="IPR036875">
    <property type="entry name" value="Znf_CCHC_sf"/>
</dbReference>
<evidence type="ECO:0000259" key="3">
    <source>
        <dbReference type="PROSITE" id="PS50158"/>
    </source>
</evidence>
<name>A0A5N5F7Q5_9ROSA</name>
<feature type="compositionally biased region" description="Basic and acidic residues" evidence="2">
    <location>
        <begin position="53"/>
        <end position="66"/>
    </location>
</feature>
<reference evidence="4 5" key="1">
    <citation type="submission" date="2019-09" db="EMBL/GenBank/DDBJ databases">
        <authorList>
            <person name="Ou C."/>
        </authorList>
    </citation>
    <scope>NUCLEOTIDE SEQUENCE [LARGE SCALE GENOMIC DNA]</scope>
    <source>
        <strain evidence="4">S2</strain>
        <tissue evidence="4">Leaf</tissue>
    </source>
</reference>
<dbReference type="InterPro" id="IPR001878">
    <property type="entry name" value="Znf_CCHC"/>
</dbReference>
<dbReference type="PROSITE" id="PS50158">
    <property type="entry name" value="ZF_CCHC"/>
    <property type="match status" value="1"/>
</dbReference>
<protein>
    <recommendedName>
        <fullName evidence="3">CCHC-type domain-containing protein</fullName>
    </recommendedName>
</protein>
<keyword evidence="1" id="KW-0479">Metal-binding</keyword>
<evidence type="ECO:0000256" key="1">
    <source>
        <dbReference type="PROSITE-ProRule" id="PRU00047"/>
    </source>
</evidence>
<keyword evidence="1" id="KW-0863">Zinc-finger</keyword>
<proteinExistence type="predicted"/>
<evidence type="ECO:0000256" key="2">
    <source>
        <dbReference type="SAM" id="MobiDB-lite"/>
    </source>
</evidence>
<sequence length="264" mass="29966">MLPQPEDNPRPQQSTPEEHHVDLPNVQPNPPVNAQQMAELFQAFLASQQKNQQNEEEKESEREATYPDRLLKLKPLKFCGTPHSDKAEIWIKNIKNKLDILKVPAKNQIKLATHVMEGEADSWWDTALVADENMKAVKFMLGLKDGIRRYTVGQGTKTYREIIDTAYAFEQDHLSFLKKKASAGAFRGSKGKKKVRKESGSSTSPECYTCGEFGHISPKCLKRESFGFVVVNRPQVQQRAKTEMVQQPQRNQQTSQKTNQGNQG</sequence>
<keyword evidence="5" id="KW-1185">Reference proteome</keyword>